<evidence type="ECO:0008006" key="5">
    <source>
        <dbReference type="Google" id="ProtNLM"/>
    </source>
</evidence>
<organism evidence="3 4">
    <name type="scientific">Parasponia andersonii</name>
    <name type="common">Sponia andersonii</name>
    <dbReference type="NCBI Taxonomy" id="3476"/>
    <lineage>
        <taxon>Eukaryota</taxon>
        <taxon>Viridiplantae</taxon>
        <taxon>Streptophyta</taxon>
        <taxon>Embryophyta</taxon>
        <taxon>Tracheophyta</taxon>
        <taxon>Spermatophyta</taxon>
        <taxon>Magnoliopsida</taxon>
        <taxon>eudicotyledons</taxon>
        <taxon>Gunneridae</taxon>
        <taxon>Pentapetalae</taxon>
        <taxon>rosids</taxon>
        <taxon>fabids</taxon>
        <taxon>Rosales</taxon>
        <taxon>Cannabaceae</taxon>
        <taxon>Parasponia</taxon>
    </lineage>
</organism>
<dbReference type="Proteomes" id="UP000237105">
    <property type="component" value="Unassembled WGS sequence"/>
</dbReference>
<dbReference type="EMBL" id="JXTB01000057">
    <property type="protein sequence ID" value="PON69305.1"/>
    <property type="molecule type" value="Genomic_DNA"/>
</dbReference>
<feature type="chain" id="PRO_5015160554" description="Transmembrane protein" evidence="2">
    <location>
        <begin position="19"/>
        <end position="108"/>
    </location>
</feature>
<evidence type="ECO:0000313" key="3">
    <source>
        <dbReference type="EMBL" id="PON69305.1"/>
    </source>
</evidence>
<proteinExistence type="predicted"/>
<name>A0A2P5D7N5_PARAD</name>
<keyword evidence="1" id="KW-0472">Membrane</keyword>
<feature type="transmembrane region" description="Helical" evidence="1">
    <location>
        <begin position="42"/>
        <end position="61"/>
    </location>
</feature>
<feature type="transmembrane region" description="Helical" evidence="1">
    <location>
        <begin position="68"/>
        <end position="85"/>
    </location>
</feature>
<keyword evidence="4" id="KW-1185">Reference proteome</keyword>
<accession>A0A2P5D7N5</accession>
<keyword evidence="1" id="KW-0812">Transmembrane</keyword>
<dbReference type="AlphaFoldDB" id="A0A2P5D7N5"/>
<keyword evidence="1" id="KW-1133">Transmembrane helix</keyword>
<gene>
    <name evidence="3" type="ORF">PanWU01x14_090280</name>
</gene>
<evidence type="ECO:0000256" key="1">
    <source>
        <dbReference type="SAM" id="Phobius"/>
    </source>
</evidence>
<comment type="caution">
    <text evidence="3">The sequence shown here is derived from an EMBL/GenBank/DDBJ whole genome shotgun (WGS) entry which is preliminary data.</text>
</comment>
<sequence length="108" mass="12306">FFSLFLFFNGVLSCAVSAIELSIESLNQDLEDSIFFLNYPLKFSNWVLLLLLLGFSSLSTLNFHLKKNFSLSIFCFWVFFFWGGGGSSGRVDPQLLILSSLGRRRLSF</sequence>
<keyword evidence="2" id="KW-0732">Signal</keyword>
<protein>
    <recommendedName>
        <fullName evidence="5">Transmembrane protein</fullName>
    </recommendedName>
</protein>
<evidence type="ECO:0000313" key="4">
    <source>
        <dbReference type="Proteomes" id="UP000237105"/>
    </source>
</evidence>
<dbReference type="OrthoDB" id="10504056at2759"/>
<reference evidence="4" key="1">
    <citation type="submission" date="2016-06" db="EMBL/GenBank/DDBJ databases">
        <title>Parallel loss of symbiosis genes in relatives of nitrogen-fixing non-legume Parasponia.</title>
        <authorList>
            <person name="Van Velzen R."/>
            <person name="Holmer R."/>
            <person name="Bu F."/>
            <person name="Rutten L."/>
            <person name="Van Zeijl A."/>
            <person name="Liu W."/>
            <person name="Santuari L."/>
            <person name="Cao Q."/>
            <person name="Sharma T."/>
            <person name="Shen D."/>
            <person name="Roswanjaya Y."/>
            <person name="Wardhani T."/>
            <person name="Kalhor M.S."/>
            <person name="Jansen J."/>
            <person name="Van den Hoogen J."/>
            <person name="Gungor B."/>
            <person name="Hartog M."/>
            <person name="Hontelez J."/>
            <person name="Verver J."/>
            <person name="Yang W.-C."/>
            <person name="Schijlen E."/>
            <person name="Repin R."/>
            <person name="Schilthuizen M."/>
            <person name="Schranz E."/>
            <person name="Heidstra R."/>
            <person name="Miyata K."/>
            <person name="Fedorova E."/>
            <person name="Kohlen W."/>
            <person name="Bisseling T."/>
            <person name="Smit S."/>
            <person name="Geurts R."/>
        </authorList>
    </citation>
    <scope>NUCLEOTIDE SEQUENCE [LARGE SCALE GENOMIC DNA]</scope>
    <source>
        <strain evidence="4">cv. WU1-14</strain>
    </source>
</reference>
<feature type="signal peptide" evidence="2">
    <location>
        <begin position="1"/>
        <end position="18"/>
    </location>
</feature>
<evidence type="ECO:0000256" key="2">
    <source>
        <dbReference type="SAM" id="SignalP"/>
    </source>
</evidence>
<feature type="non-terminal residue" evidence="3">
    <location>
        <position position="1"/>
    </location>
</feature>